<dbReference type="EMBL" id="ML739056">
    <property type="protein sequence ID" value="KAE8355244.1"/>
    <property type="molecule type" value="Genomic_DNA"/>
</dbReference>
<dbReference type="InterPro" id="IPR050984">
    <property type="entry name" value="Gfo/Idh/MocA_domain"/>
</dbReference>
<dbReference type="OrthoDB" id="6417021at2759"/>
<dbReference type="SUPFAM" id="SSF55347">
    <property type="entry name" value="Glyceraldehyde-3-phosphate dehydrogenase-like, C-terminal domain"/>
    <property type="match status" value="1"/>
</dbReference>
<keyword evidence="2" id="KW-0560">Oxidoreductase</keyword>
<dbReference type="GO" id="GO:0047837">
    <property type="term" value="F:D-xylose 1-dehydrogenase (NADP+) activity"/>
    <property type="evidence" value="ECO:0007669"/>
    <property type="project" value="UniProtKB-EC"/>
</dbReference>
<dbReference type="AlphaFoldDB" id="A0A5N6ZC64"/>
<reference evidence="10" key="1">
    <citation type="submission" date="2019-04" db="EMBL/GenBank/DDBJ databases">
        <title>Friends and foes A comparative genomics studyof 23 Aspergillus species from section Flavi.</title>
        <authorList>
            <consortium name="DOE Joint Genome Institute"/>
            <person name="Kjaerbolling I."/>
            <person name="Vesth T."/>
            <person name="Frisvad J.C."/>
            <person name="Nybo J.L."/>
            <person name="Theobald S."/>
            <person name="Kildgaard S."/>
            <person name="Isbrandt T."/>
            <person name="Kuo A."/>
            <person name="Sato A."/>
            <person name="Lyhne E.K."/>
            <person name="Kogle M.E."/>
            <person name="Wiebenga A."/>
            <person name="Kun R.S."/>
            <person name="Lubbers R.J."/>
            <person name="Makela M.R."/>
            <person name="Barry K."/>
            <person name="Chovatia M."/>
            <person name="Clum A."/>
            <person name="Daum C."/>
            <person name="Haridas S."/>
            <person name="He G."/>
            <person name="LaButti K."/>
            <person name="Lipzen A."/>
            <person name="Mondo S."/>
            <person name="Riley R."/>
            <person name="Salamov A."/>
            <person name="Simmons B.A."/>
            <person name="Magnuson J.K."/>
            <person name="Henrissat B."/>
            <person name="Mortensen U.H."/>
            <person name="Larsen T.O."/>
            <person name="Devries R.P."/>
            <person name="Grigoriev I.V."/>
            <person name="Machida M."/>
            <person name="Baker S.E."/>
            <person name="Andersen M.R."/>
        </authorList>
    </citation>
    <scope>NUCLEOTIDE SEQUENCE [LARGE SCALE GENOMIC DNA]</scope>
    <source>
        <strain evidence="10">CBS 553.77</strain>
    </source>
</reference>
<evidence type="ECO:0000256" key="7">
    <source>
        <dbReference type="SAM" id="Coils"/>
    </source>
</evidence>
<evidence type="ECO:0000256" key="5">
    <source>
        <dbReference type="ARBA" id="ARBA00042988"/>
    </source>
</evidence>
<dbReference type="EC" id="1.1.1.179" evidence="4"/>
<dbReference type="InterPro" id="IPR016024">
    <property type="entry name" value="ARM-type_fold"/>
</dbReference>
<dbReference type="PANTHER" id="PTHR22604">
    <property type="entry name" value="OXIDOREDUCTASES"/>
    <property type="match status" value="1"/>
</dbReference>
<gene>
    <name evidence="9" type="ORF">BDV28DRAFT_155551</name>
</gene>
<dbReference type="InterPro" id="IPR036291">
    <property type="entry name" value="NAD(P)-bd_dom_sf"/>
</dbReference>
<dbReference type="Gene3D" id="3.30.360.10">
    <property type="entry name" value="Dihydrodipicolinate Reductase, domain 2"/>
    <property type="match status" value="1"/>
</dbReference>
<dbReference type="GO" id="GO:0110078">
    <property type="term" value="C:TTT Hsp90 cochaperone complex"/>
    <property type="evidence" value="ECO:0007669"/>
    <property type="project" value="InterPro"/>
</dbReference>
<dbReference type="SUPFAM" id="SSF51735">
    <property type="entry name" value="NAD(P)-binding Rossmann-fold domains"/>
    <property type="match status" value="1"/>
</dbReference>
<keyword evidence="10" id="KW-1185">Reference proteome</keyword>
<feature type="coiled-coil region" evidence="7">
    <location>
        <begin position="881"/>
        <end position="908"/>
    </location>
</feature>
<evidence type="ECO:0000256" key="6">
    <source>
        <dbReference type="ARBA" id="ARBA00049233"/>
    </source>
</evidence>
<organism evidence="9 10">
    <name type="scientific">Aspergillus coremiiformis</name>
    <dbReference type="NCBI Taxonomy" id="138285"/>
    <lineage>
        <taxon>Eukaryota</taxon>
        <taxon>Fungi</taxon>
        <taxon>Dikarya</taxon>
        <taxon>Ascomycota</taxon>
        <taxon>Pezizomycotina</taxon>
        <taxon>Eurotiomycetes</taxon>
        <taxon>Eurotiomycetidae</taxon>
        <taxon>Eurotiales</taxon>
        <taxon>Aspergillaceae</taxon>
        <taxon>Aspergillus</taxon>
        <taxon>Aspergillus subgen. Circumdati</taxon>
    </lineage>
</organism>
<evidence type="ECO:0000313" key="9">
    <source>
        <dbReference type="EMBL" id="KAE8355244.1"/>
    </source>
</evidence>
<dbReference type="Gene3D" id="3.40.50.720">
    <property type="entry name" value="NAD(P)-binding Rossmann-like Domain"/>
    <property type="match status" value="1"/>
</dbReference>
<dbReference type="Pfam" id="PF01408">
    <property type="entry name" value="GFO_IDH_MocA"/>
    <property type="match status" value="1"/>
</dbReference>
<dbReference type="Proteomes" id="UP000327118">
    <property type="component" value="Unassembled WGS sequence"/>
</dbReference>
<evidence type="ECO:0000259" key="8">
    <source>
        <dbReference type="Pfam" id="PF01408"/>
    </source>
</evidence>
<feature type="domain" description="Gfo/Idh/MocA-like oxidoreductase N-terminal" evidence="8">
    <location>
        <begin position="51"/>
        <end position="147"/>
    </location>
</feature>
<keyword evidence="7" id="KW-0175">Coiled coil</keyword>
<protein>
    <recommendedName>
        <fullName evidence="4">D-xylose 1-dehydrogenase (NADP(+), D-xylono-1,5-lactone-forming)</fullName>
        <ecNumber evidence="4">1.1.1.179</ecNumber>
    </recommendedName>
    <alternativeName>
        <fullName evidence="5">D-xylose-NADP dehydrogenase</fullName>
    </alternativeName>
</protein>
<dbReference type="PANTHER" id="PTHR22604:SF105">
    <property type="entry name" value="TRANS-1,2-DIHYDROBENZENE-1,2-DIOL DEHYDROGENASE"/>
    <property type="match status" value="1"/>
</dbReference>
<dbReference type="Pfam" id="PF10521">
    <property type="entry name" value="Tti2"/>
    <property type="match status" value="1"/>
</dbReference>
<proteinExistence type="inferred from homology"/>
<dbReference type="InterPro" id="IPR000683">
    <property type="entry name" value="Gfo/Idh/MocA-like_OxRdtase_N"/>
</dbReference>
<name>A0A5N6ZC64_9EURO</name>
<evidence type="ECO:0000256" key="1">
    <source>
        <dbReference type="ARBA" id="ARBA00010928"/>
    </source>
</evidence>
<accession>A0A5N6ZC64</accession>
<comment type="similarity">
    <text evidence="1">Belongs to the Gfo/Idh/MocA family.</text>
</comment>
<evidence type="ECO:0000256" key="2">
    <source>
        <dbReference type="ARBA" id="ARBA00023002"/>
    </source>
</evidence>
<comment type="catalytic activity">
    <reaction evidence="6">
        <text>D-xylose + NADP(+) = D-xylono-1,5-lactone + NADPH + H(+)</text>
        <dbReference type="Rhea" id="RHEA:22000"/>
        <dbReference type="ChEBI" id="CHEBI:15378"/>
        <dbReference type="ChEBI" id="CHEBI:15867"/>
        <dbReference type="ChEBI" id="CHEBI:53455"/>
        <dbReference type="ChEBI" id="CHEBI:57783"/>
        <dbReference type="ChEBI" id="CHEBI:58349"/>
        <dbReference type="EC" id="1.1.1.179"/>
    </reaction>
</comment>
<comment type="similarity">
    <text evidence="3">Belongs to the TTI2 family.</text>
</comment>
<dbReference type="InterPro" id="IPR018870">
    <property type="entry name" value="Tti2"/>
</dbReference>
<dbReference type="SUPFAM" id="SSF48371">
    <property type="entry name" value="ARM repeat"/>
    <property type="match status" value="1"/>
</dbReference>
<evidence type="ECO:0000256" key="3">
    <source>
        <dbReference type="ARBA" id="ARBA00034736"/>
    </source>
</evidence>
<dbReference type="GO" id="GO:0000166">
    <property type="term" value="F:nucleotide binding"/>
    <property type="evidence" value="ECO:0007669"/>
    <property type="project" value="InterPro"/>
</dbReference>
<evidence type="ECO:0000256" key="4">
    <source>
        <dbReference type="ARBA" id="ARBA00038984"/>
    </source>
</evidence>
<evidence type="ECO:0000313" key="10">
    <source>
        <dbReference type="Proteomes" id="UP000327118"/>
    </source>
</evidence>
<sequence length="921" mass="102325">MALVAQGATFIHQYLSSFLLSTPSKSPTALKLGVLSSAQINTTAVIYPAETHPDVILYGIASRDASTAAKAAKVYKFTKSYGSYQDLLDDPEVNIVYISTPNAQHFEWTSKALQAGKHVLCEKPFTSNAEEATVLVNQAREKGLMLEEAFHWQFHPAAHAWRHILESGKHGRILRTKAVMTASPGVPKGDIRWQYDLAGGSAMDMTYALSFTRYALRAQLPKTINSVTARVSSDDPRIDAAMYAYLTFTGPQDTEIHSQIYTDMAREWVGGIVPRFWELPSIEVETERAIIFFYNALMPHLYHFISITEKTSGQTSYHKQYKGGPLWGNVLTSGGKGGSSYWSTYRWQLEAFVDAVKGKTPAYWIPCMESIYQMECIDALYQSAGLPTCERLLVAYTFLKARGSKGLADADEDIANSIYSWASNAVLPFPVYAQAEDSSNEKDILEDQLRSTIALSVLATLAELLPIPKAENVADIVIALASFTSKDDPWTTEEAFTNSTTVLDKFASVAVTEAENSSTFWSVMGRILKERIRPLFAKTRNPAITNAGRKNFHPVPLPRFDASVLDPETKPWKNHDIYATAVLSWIIKQYKPTDSTHLETHFPLLVPPILALIDDDSTPFKAQGCKLLSQLLNPIKESKSDILHRTNLCSVFEDAIKPCLLSLPTITPEDDAISLLGEAYPALLTLQKTTHQNTRSPQTSKQVYISRLTNTLRENLIPSFHHISSTNTTSTSSFASFPYPRLSTLLLNQMIPVLQEIAIHTTKYLQEIVPLLHNTLTNPFGPAHPPLLLSAVAVTRVAILNAHPRVWRWRGEILSAVCSCWLHAIEEEKEIIDRANSTTSSNWAVMEGAVMAKLKKELRGVVYLLKFALQNSVQTDSDAGQLEAKEDLEKELKELVDADERLSGLLLEDVDTNDGGFFGDV</sequence>